<organism evidence="6 7">
    <name type="scientific">Paenibacillus violae</name>
    <dbReference type="NCBI Taxonomy" id="3077234"/>
    <lineage>
        <taxon>Bacteria</taxon>
        <taxon>Bacillati</taxon>
        <taxon>Bacillota</taxon>
        <taxon>Bacilli</taxon>
        <taxon>Bacillales</taxon>
        <taxon>Paenibacillaceae</taxon>
        <taxon>Paenibacillus</taxon>
    </lineage>
</organism>
<evidence type="ECO:0000256" key="1">
    <source>
        <dbReference type="ARBA" id="ARBA00004141"/>
    </source>
</evidence>
<name>A0ABU3RC97_9BACL</name>
<feature type="transmembrane region" description="Helical" evidence="5">
    <location>
        <begin position="35"/>
        <end position="54"/>
    </location>
</feature>
<accession>A0ABU3RC97</accession>
<evidence type="ECO:0000256" key="3">
    <source>
        <dbReference type="ARBA" id="ARBA00022989"/>
    </source>
</evidence>
<proteinExistence type="predicted"/>
<feature type="transmembrane region" description="Helical" evidence="5">
    <location>
        <begin position="6"/>
        <end position="23"/>
    </location>
</feature>
<gene>
    <name evidence="6" type="ORF">RQP52_12385</name>
</gene>
<feature type="transmembrane region" description="Helical" evidence="5">
    <location>
        <begin position="60"/>
        <end position="80"/>
    </location>
</feature>
<comment type="caution">
    <text evidence="6">The sequence shown here is derived from an EMBL/GenBank/DDBJ whole genome shotgun (WGS) entry which is preliminary data.</text>
</comment>
<protein>
    <submittedName>
        <fullName evidence="6">LrgB family protein</fullName>
    </submittedName>
</protein>
<evidence type="ECO:0000256" key="4">
    <source>
        <dbReference type="ARBA" id="ARBA00023136"/>
    </source>
</evidence>
<keyword evidence="3 5" id="KW-1133">Transmembrane helix</keyword>
<dbReference type="PANTHER" id="PTHR30249">
    <property type="entry name" value="PUTATIVE SEROTONIN TRANSPORTER"/>
    <property type="match status" value="1"/>
</dbReference>
<dbReference type="Proteomes" id="UP001260980">
    <property type="component" value="Unassembled WGS sequence"/>
</dbReference>
<feature type="transmembrane region" description="Helical" evidence="5">
    <location>
        <begin position="92"/>
        <end position="115"/>
    </location>
</feature>
<evidence type="ECO:0000313" key="7">
    <source>
        <dbReference type="Proteomes" id="UP001260980"/>
    </source>
</evidence>
<keyword evidence="7" id="KW-1185">Reference proteome</keyword>
<feature type="transmembrane region" description="Helical" evidence="5">
    <location>
        <begin position="205"/>
        <end position="228"/>
    </location>
</feature>
<evidence type="ECO:0000256" key="2">
    <source>
        <dbReference type="ARBA" id="ARBA00022692"/>
    </source>
</evidence>
<dbReference type="InterPro" id="IPR007300">
    <property type="entry name" value="CidB/LrgB"/>
</dbReference>
<dbReference type="Pfam" id="PF04172">
    <property type="entry name" value="LrgB"/>
    <property type="match status" value="1"/>
</dbReference>
<sequence length="229" mass="23951">MDNAFFQQPMFGVSLTLIVYAIAQGLHKKWSKLHPLFITSTGIIAILLICGIPYESYRVGGDYIALLLGPATVGLGVPLYKQTRSIGRNLPAILAGLTTGSISALVCAGGITWSLGAAKNIWVTMIPKSVTTPISVEIVRHLGGIPELGVIVTTLTGLIGSMIGPELLRLCGVRADIAIGTAIGTASHGIGTARLVKESELQGGVSGFAMAATGIFISLLVIPLYWILQ</sequence>
<dbReference type="EMBL" id="JAWCUD010000003">
    <property type="protein sequence ID" value="MDU0201895.1"/>
    <property type="molecule type" value="Genomic_DNA"/>
</dbReference>
<reference evidence="6 7" key="1">
    <citation type="submission" date="2023-10" db="EMBL/GenBank/DDBJ databases">
        <title>Paenibacillus strain PFR10 Genome sequencing and assembly.</title>
        <authorList>
            <person name="Kim I."/>
        </authorList>
    </citation>
    <scope>NUCLEOTIDE SEQUENCE [LARGE SCALE GENOMIC DNA]</scope>
    <source>
        <strain evidence="6 7">PFR10</strain>
    </source>
</reference>
<evidence type="ECO:0000313" key="6">
    <source>
        <dbReference type="EMBL" id="MDU0201895.1"/>
    </source>
</evidence>
<keyword evidence="2 5" id="KW-0812">Transmembrane</keyword>
<keyword evidence="4 5" id="KW-0472">Membrane</keyword>
<dbReference type="PANTHER" id="PTHR30249:SF0">
    <property type="entry name" value="PLASTIDAL GLYCOLATE_GLYCERATE TRANSLOCATOR 1, CHLOROPLASTIC"/>
    <property type="match status" value="1"/>
</dbReference>
<dbReference type="RefSeq" id="WP_315951805.1">
    <property type="nucleotide sequence ID" value="NZ_JAWCUD010000003.1"/>
</dbReference>
<evidence type="ECO:0000256" key="5">
    <source>
        <dbReference type="SAM" id="Phobius"/>
    </source>
</evidence>
<comment type="subcellular location">
    <subcellularLocation>
        <location evidence="1">Membrane</location>
        <topology evidence="1">Multi-pass membrane protein</topology>
    </subcellularLocation>
</comment>